<comment type="catalytic activity">
    <reaction evidence="8 10">
        <text>an all-trans-polyprenyl diphosphate + 4-hydroxybenzoate = a 4-hydroxy-3-(all-trans-polyprenyl)benzoate + diphosphate</text>
        <dbReference type="Rhea" id="RHEA:44504"/>
        <dbReference type="Rhea" id="RHEA-COMP:9514"/>
        <dbReference type="Rhea" id="RHEA-COMP:9564"/>
        <dbReference type="ChEBI" id="CHEBI:17879"/>
        <dbReference type="ChEBI" id="CHEBI:33019"/>
        <dbReference type="ChEBI" id="CHEBI:58914"/>
        <dbReference type="ChEBI" id="CHEBI:78396"/>
        <dbReference type="EC" id="2.5.1.39"/>
    </reaction>
</comment>
<evidence type="ECO:0000313" key="12">
    <source>
        <dbReference type="EMBL" id="KAA8903070.1"/>
    </source>
</evidence>
<dbReference type="Pfam" id="PF01040">
    <property type="entry name" value="UbiA"/>
    <property type="match status" value="1"/>
</dbReference>
<keyword evidence="10" id="KW-0414">Isoprene biosynthesis</keyword>
<evidence type="ECO:0000256" key="8">
    <source>
        <dbReference type="ARBA" id="ARBA00052313"/>
    </source>
</evidence>
<evidence type="ECO:0000256" key="9">
    <source>
        <dbReference type="ARBA" id="ARBA00058997"/>
    </source>
</evidence>
<evidence type="ECO:0000256" key="4">
    <source>
        <dbReference type="ARBA" id="ARBA00022679"/>
    </source>
</evidence>
<proteinExistence type="inferred from homology"/>
<dbReference type="UniPathway" id="UPA00232"/>
<keyword evidence="4 10" id="KW-0808">Transferase</keyword>
<dbReference type="InterPro" id="IPR000537">
    <property type="entry name" value="UbiA_prenyltransferase"/>
</dbReference>
<dbReference type="NCBIfam" id="TIGR01474">
    <property type="entry name" value="ubiA_proteo"/>
    <property type="match status" value="1"/>
</dbReference>
<dbReference type="EMBL" id="SWFS01000448">
    <property type="protein sequence ID" value="KAA8903070.1"/>
    <property type="molecule type" value="Genomic_DNA"/>
</dbReference>
<gene>
    <name evidence="10" type="primary">COQ2</name>
    <name evidence="12" type="ORF">TRICI_005757</name>
</gene>
<comment type="similarity">
    <text evidence="3 10">Belongs to the UbiA prenyltransferase family.</text>
</comment>
<organism evidence="12 13">
    <name type="scientific">Trichomonascus ciferrii</name>
    <dbReference type="NCBI Taxonomy" id="44093"/>
    <lineage>
        <taxon>Eukaryota</taxon>
        <taxon>Fungi</taxon>
        <taxon>Dikarya</taxon>
        <taxon>Ascomycota</taxon>
        <taxon>Saccharomycotina</taxon>
        <taxon>Dipodascomycetes</taxon>
        <taxon>Dipodascales</taxon>
        <taxon>Trichomonascaceae</taxon>
        <taxon>Trichomonascus</taxon>
        <taxon>Trichomonascus ciferrii complex</taxon>
    </lineage>
</organism>
<dbReference type="CDD" id="cd13959">
    <property type="entry name" value="PT_UbiA_COQ2"/>
    <property type="match status" value="1"/>
</dbReference>
<evidence type="ECO:0000256" key="11">
    <source>
        <dbReference type="SAM" id="MobiDB-lite"/>
    </source>
</evidence>
<feature type="compositionally biased region" description="Polar residues" evidence="11">
    <location>
        <begin position="32"/>
        <end position="41"/>
    </location>
</feature>
<evidence type="ECO:0000256" key="2">
    <source>
        <dbReference type="ARBA" id="ARBA00004292"/>
    </source>
</evidence>
<evidence type="ECO:0000256" key="10">
    <source>
        <dbReference type="HAMAP-Rule" id="MF_03189"/>
    </source>
</evidence>
<dbReference type="PANTHER" id="PTHR11048:SF28">
    <property type="entry name" value="4-HYDROXYBENZOATE POLYPRENYLTRANSFERASE, MITOCHONDRIAL"/>
    <property type="match status" value="1"/>
</dbReference>
<keyword evidence="10" id="KW-0496">Mitochondrion</keyword>
<keyword evidence="13" id="KW-1185">Reference proteome</keyword>
<keyword evidence="10" id="KW-0999">Mitochondrion inner membrane</keyword>
<dbReference type="FunFam" id="1.20.120.1780:FF:000001">
    <property type="entry name" value="4-hydroxybenzoate octaprenyltransferase"/>
    <property type="match status" value="1"/>
</dbReference>
<evidence type="ECO:0000313" key="13">
    <source>
        <dbReference type="Proteomes" id="UP000761534"/>
    </source>
</evidence>
<reference evidence="12" key="1">
    <citation type="journal article" date="2019" name="G3 (Bethesda)">
        <title>Genome Assemblies of Two Rare Opportunistic Yeast Pathogens: Diutina rugosa (syn. Candida rugosa) and Trichomonascus ciferrii (syn. Candida ciferrii).</title>
        <authorList>
            <person name="Mixao V."/>
            <person name="Saus E."/>
            <person name="Hansen A.P."/>
            <person name="Lass-Florl C."/>
            <person name="Gabaldon T."/>
        </authorList>
    </citation>
    <scope>NUCLEOTIDE SEQUENCE</scope>
    <source>
        <strain evidence="12">CBS 4856</strain>
    </source>
</reference>
<dbReference type="InterPro" id="IPR039653">
    <property type="entry name" value="Prenyltransferase"/>
</dbReference>
<dbReference type="InterPro" id="IPR006370">
    <property type="entry name" value="HB_polyprenyltransferase-like"/>
</dbReference>
<comment type="pathway">
    <text evidence="10">Cofactor biosynthesis; ubiquinone biosynthesis.</text>
</comment>
<keyword evidence="6 10" id="KW-1133">Transmembrane helix</keyword>
<protein>
    <recommendedName>
        <fullName evidence="10">4-hydroxybenzoate polyprenyltransferase, mitochondrial</fullName>
        <shortName evidence="10">4-HB polyprenyltransferase</shortName>
        <ecNumber evidence="10">2.5.1.39</ecNumber>
    </recommendedName>
    <alternativeName>
        <fullName evidence="10">4-hydroxybenzoate hexaprenyltransferase</fullName>
    </alternativeName>
    <alternativeName>
        <fullName evidence="10">Para-hydroxybenzoate--polyprenyltransferase</fullName>
        <shortName evidence="10">PHB:PPT</shortName>
        <shortName evidence="10">PHB:polyprenyltransferase</shortName>
    </alternativeName>
</protein>
<dbReference type="PROSITE" id="PS00943">
    <property type="entry name" value="UBIA"/>
    <property type="match status" value="1"/>
</dbReference>
<accession>A0A642UPQ2</accession>
<dbReference type="Gene3D" id="1.10.357.140">
    <property type="entry name" value="UbiA prenyltransferase"/>
    <property type="match status" value="1"/>
</dbReference>
<dbReference type="FunFam" id="1.10.357.140:FF:000003">
    <property type="entry name" value="4-hydroxybenzoate polyprenyltransferase, mitochondrial"/>
    <property type="match status" value="1"/>
</dbReference>
<dbReference type="PANTHER" id="PTHR11048">
    <property type="entry name" value="PRENYLTRANSFERASES"/>
    <property type="match status" value="1"/>
</dbReference>
<dbReference type="InterPro" id="IPR030470">
    <property type="entry name" value="UbiA_prenylTrfase_CS"/>
</dbReference>
<evidence type="ECO:0000256" key="1">
    <source>
        <dbReference type="ARBA" id="ARBA00001946"/>
    </source>
</evidence>
<dbReference type="GO" id="GO:0008412">
    <property type="term" value="F:4-hydroxybenzoate polyprenyltransferase activity"/>
    <property type="evidence" value="ECO:0007669"/>
    <property type="project" value="UniProtKB-EC"/>
</dbReference>
<keyword evidence="7 10" id="KW-0472">Membrane</keyword>
<name>A0A642UPQ2_9ASCO</name>
<dbReference type="HAMAP" id="MF_01635">
    <property type="entry name" value="UbiA"/>
    <property type="match status" value="1"/>
</dbReference>
<dbReference type="VEuPathDB" id="FungiDB:TRICI_005757"/>
<feature type="region of interest" description="Disordered" evidence="11">
    <location>
        <begin position="32"/>
        <end position="56"/>
    </location>
</feature>
<dbReference type="GO" id="GO:0006744">
    <property type="term" value="P:ubiquinone biosynthetic process"/>
    <property type="evidence" value="ECO:0007669"/>
    <property type="project" value="UniProtKB-UniRule"/>
</dbReference>
<dbReference type="EC" id="2.5.1.39" evidence="10"/>
<dbReference type="Proteomes" id="UP000761534">
    <property type="component" value="Unassembled WGS sequence"/>
</dbReference>
<feature type="transmembrane region" description="Helical" evidence="10">
    <location>
        <begin position="308"/>
        <end position="328"/>
    </location>
</feature>
<comment type="caution">
    <text evidence="12">The sequence shown here is derived from an EMBL/GenBank/DDBJ whole genome shotgun (WGS) entry which is preliminary data.</text>
</comment>
<comment type="cofactor">
    <cofactor evidence="1 10">
        <name>Mg(2+)</name>
        <dbReference type="ChEBI" id="CHEBI:18420"/>
    </cofactor>
</comment>
<keyword evidence="10" id="KW-0831">Ubiquinone biosynthesis</keyword>
<dbReference type="InterPro" id="IPR044878">
    <property type="entry name" value="UbiA_sf"/>
</dbReference>
<dbReference type="GO" id="GO:0008299">
    <property type="term" value="P:isoprenoid biosynthetic process"/>
    <property type="evidence" value="ECO:0007669"/>
    <property type="project" value="UniProtKB-UniRule"/>
</dbReference>
<dbReference type="GO" id="GO:0005743">
    <property type="term" value="C:mitochondrial inner membrane"/>
    <property type="evidence" value="ECO:0007669"/>
    <property type="project" value="UniProtKB-SubCell"/>
</dbReference>
<comment type="function">
    <text evidence="9 10">Catalyzes the prenylation of para-hydroxybenzoate (PHB) with an all-trans polyprenyl group. Mediates the second step in the final reaction sequence of coenzyme Q (CoQ) biosynthesis, which is the condensation of the polyisoprenoid side chain with PHB, generating the first membrane-bound Q intermediate.</text>
</comment>
<comment type="subcellular location">
    <subcellularLocation>
        <location evidence="2 10">Mitochondrion inner membrane</location>
        <topology evidence="2 10">Multi-pass membrane protein</topology>
        <orientation evidence="2 10">Matrix side</orientation>
    </subcellularLocation>
</comment>
<dbReference type="Gene3D" id="1.20.120.1780">
    <property type="entry name" value="UbiA prenyltransferase"/>
    <property type="match status" value="1"/>
</dbReference>
<keyword evidence="5 10" id="KW-0812">Transmembrane</keyword>
<evidence type="ECO:0000256" key="5">
    <source>
        <dbReference type="ARBA" id="ARBA00022692"/>
    </source>
</evidence>
<dbReference type="OrthoDB" id="18170at2759"/>
<dbReference type="AlphaFoldDB" id="A0A642UPQ2"/>
<evidence type="ECO:0000256" key="3">
    <source>
        <dbReference type="ARBA" id="ARBA00005985"/>
    </source>
</evidence>
<feature type="transmembrane region" description="Helical" evidence="10">
    <location>
        <begin position="224"/>
        <end position="244"/>
    </location>
</feature>
<sequence length="372" mass="41414">MLLQTGRRIQVGNKGLRLQSWVYRGFSTQRPLPKEQISQPQEPVLNEEKKTGPNPVLGDVVKPVEAKPTMPQRFVNSLPAPVKPYAELMRLDKPIGTWLLYSPCTWSVTMGAYATSAPLSYTAWTLGLMGIGSVVMRGAGCTINDILDRNLDSQVERTIHRPLASGAVSVPQAVTFLGAQCFAGLGVLLSLPSECFWLATASLPLIFTYPLFKRFTYYPQASLSLCFTWGALVGFPAMGVWPWATMLTLHASAFAWCMTYDTVYAHQDKKFDILANIKSTALKWGDRTKPILRGISVAQIGLLTTSGFLYSMGPGFYIATGLATYRLFDMIRRVDLDDPKDCWKWFVENINTGHVIFGGIFFDYALRLLGLW</sequence>
<evidence type="ECO:0000256" key="6">
    <source>
        <dbReference type="ARBA" id="ARBA00022989"/>
    </source>
</evidence>
<evidence type="ECO:0000256" key="7">
    <source>
        <dbReference type="ARBA" id="ARBA00023136"/>
    </source>
</evidence>